<evidence type="ECO:0000313" key="3">
    <source>
        <dbReference type="Proteomes" id="UP000199409"/>
    </source>
</evidence>
<gene>
    <name evidence="2" type="ORF">SAMN05660420_02220</name>
</gene>
<sequence>MSTHIDHLVVGAESLSQGVDYVRSCMGVDIPYGGTHEKMGTHNHLMKIGKELFFEIIAINPDMDPPDRPRWFGLDDPAVRQQIAQQPRLLTWVVNTNNLKKLMQQTLLSFGNIEPITRGKLSWDFGLPDDGSLIAAGMLPYPIQWHSDKHPATEMVDLNCRFLSLKIYHPYPEWLQSALATIGAQKLVKIIPLPKNALPYMAASFNTPTGLKTLKSYSATAGGVCPTMR</sequence>
<dbReference type="Pfam" id="PF13468">
    <property type="entry name" value="Glyoxalase_3"/>
    <property type="match status" value="1"/>
</dbReference>
<dbReference type="InterPro" id="IPR025870">
    <property type="entry name" value="Glyoxalase-like_dom"/>
</dbReference>
<dbReference type="EMBL" id="FNQN01000006">
    <property type="protein sequence ID" value="SEA47770.1"/>
    <property type="molecule type" value="Genomic_DNA"/>
</dbReference>
<evidence type="ECO:0000259" key="1">
    <source>
        <dbReference type="Pfam" id="PF13468"/>
    </source>
</evidence>
<protein>
    <submittedName>
        <fullName evidence="2">Glyoxalase-like domain-containing protein</fullName>
    </submittedName>
</protein>
<dbReference type="STRING" id="37625.SAMN05660420_02220"/>
<organism evidence="2 3">
    <name type="scientific">Desulfuromusa kysingii</name>
    <dbReference type="NCBI Taxonomy" id="37625"/>
    <lineage>
        <taxon>Bacteria</taxon>
        <taxon>Pseudomonadati</taxon>
        <taxon>Thermodesulfobacteriota</taxon>
        <taxon>Desulfuromonadia</taxon>
        <taxon>Desulfuromonadales</taxon>
        <taxon>Geopsychrobacteraceae</taxon>
        <taxon>Desulfuromusa</taxon>
    </lineage>
</organism>
<evidence type="ECO:0000313" key="2">
    <source>
        <dbReference type="EMBL" id="SEA47770.1"/>
    </source>
</evidence>
<dbReference type="AlphaFoldDB" id="A0A1H4BI15"/>
<dbReference type="Proteomes" id="UP000199409">
    <property type="component" value="Unassembled WGS sequence"/>
</dbReference>
<dbReference type="InterPro" id="IPR029068">
    <property type="entry name" value="Glyas_Bleomycin-R_OHBP_Dase"/>
</dbReference>
<feature type="domain" description="Glyoxalase-like" evidence="1">
    <location>
        <begin position="5"/>
        <end position="181"/>
    </location>
</feature>
<reference evidence="2 3" key="1">
    <citation type="submission" date="2016-10" db="EMBL/GenBank/DDBJ databases">
        <authorList>
            <person name="de Groot N.N."/>
        </authorList>
    </citation>
    <scope>NUCLEOTIDE SEQUENCE [LARGE SCALE GENOMIC DNA]</scope>
    <source>
        <strain evidence="2 3">DSM 7343</strain>
    </source>
</reference>
<proteinExistence type="predicted"/>
<name>A0A1H4BI15_9BACT</name>
<dbReference type="RefSeq" id="WP_092348257.1">
    <property type="nucleotide sequence ID" value="NZ_FNQN01000006.1"/>
</dbReference>
<dbReference type="OrthoDB" id="5801364at2"/>
<keyword evidence="3" id="KW-1185">Reference proteome</keyword>
<dbReference type="Gene3D" id="3.10.180.10">
    <property type="entry name" value="2,3-Dihydroxybiphenyl 1,2-Dioxygenase, domain 1"/>
    <property type="match status" value="1"/>
</dbReference>
<accession>A0A1H4BI15</accession>